<organism evidence="3 4">
    <name type="scientific">Chitinophaga pinensis (strain ATCC 43595 / DSM 2588 / LMG 13176 / NBRC 15968 / NCIMB 11800 / UQM 2034)</name>
    <dbReference type="NCBI Taxonomy" id="485918"/>
    <lineage>
        <taxon>Bacteria</taxon>
        <taxon>Pseudomonadati</taxon>
        <taxon>Bacteroidota</taxon>
        <taxon>Chitinophagia</taxon>
        <taxon>Chitinophagales</taxon>
        <taxon>Chitinophagaceae</taxon>
        <taxon>Chitinophaga</taxon>
    </lineage>
</organism>
<evidence type="ECO:0000259" key="2">
    <source>
        <dbReference type="Pfam" id="PF00144"/>
    </source>
</evidence>
<evidence type="ECO:0000313" key="3">
    <source>
        <dbReference type="EMBL" id="ACU63786.1"/>
    </source>
</evidence>
<keyword evidence="1" id="KW-0378">Hydrolase</keyword>
<dbReference type="Proteomes" id="UP000002215">
    <property type="component" value="Chromosome"/>
</dbReference>
<dbReference type="SUPFAM" id="SSF56601">
    <property type="entry name" value="beta-lactamase/transpeptidase-like"/>
    <property type="match status" value="1"/>
</dbReference>
<dbReference type="InterPro" id="IPR050789">
    <property type="entry name" value="Diverse_Enzym_Activities"/>
</dbReference>
<evidence type="ECO:0000256" key="1">
    <source>
        <dbReference type="ARBA" id="ARBA00022801"/>
    </source>
</evidence>
<accession>A0A979GZA5</accession>
<feature type="domain" description="Beta-lactamase-related" evidence="2">
    <location>
        <begin position="182"/>
        <end position="451"/>
    </location>
</feature>
<name>A0A979GZA5_CHIPD</name>
<dbReference type="Pfam" id="PF00144">
    <property type="entry name" value="Beta-lactamase"/>
    <property type="match status" value="1"/>
</dbReference>
<dbReference type="PANTHER" id="PTHR43283">
    <property type="entry name" value="BETA-LACTAMASE-RELATED"/>
    <property type="match status" value="1"/>
</dbReference>
<protein>
    <submittedName>
        <fullName evidence="3">Beta-lactamase</fullName>
    </submittedName>
</protein>
<reference evidence="3 4" key="2">
    <citation type="journal article" date="2010" name="Stand. Genomic Sci.">
        <title>Complete genome sequence of Chitinophaga pinensis type strain (UQM 2034).</title>
        <authorList>
            <person name="Glavina Del Rio T."/>
            <person name="Abt B."/>
            <person name="Spring S."/>
            <person name="Lapidus A."/>
            <person name="Nolan M."/>
            <person name="Tice H."/>
            <person name="Copeland A."/>
            <person name="Cheng J.F."/>
            <person name="Chen F."/>
            <person name="Bruce D."/>
            <person name="Goodwin L."/>
            <person name="Pitluck S."/>
            <person name="Ivanova N."/>
            <person name="Mavromatis K."/>
            <person name="Mikhailova N."/>
            <person name="Pati A."/>
            <person name="Chen A."/>
            <person name="Palaniappan K."/>
            <person name="Land M."/>
            <person name="Hauser L."/>
            <person name="Chang Y.J."/>
            <person name="Jeffries C.D."/>
            <person name="Chain P."/>
            <person name="Saunders E."/>
            <person name="Detter J.C."/>
            <person name="Brettin T."/>
            <person name="Rohde M."/>
            <person name="Goker M."/>
            <person name="Bristow J."/>
            <person name="Eisen J.A."/>
            <person name="Markowitz V."/>
            <person name="Hugenholtz P."/>
            <person name="Kyrpides N.C."/>
            <person name="Klenk H.P."/>
            <person name="Lucas S."/>
        </authorList>
    </citation>
    <scope>NUCLEOTIDE SEQUENCE [LARGE SCALE GENOMIC DNA]</scope>
    <source>
        <strain evidence="4">ATCC 43595 / DSM 2588 / LMG 13176 / NBRC 15968 / NCIMB 11800 / UQM 2034</strain>
    </source>
</reference>
<dbReference type="InterPro" id="IPR012338">
    <property type="entry name" value="Beta-lactam/transpept-like"/>
</dbReference>
<dbReference type="InterPro" id="IPR001466">
    <property type="entry name" value="Beta-lactam-related"/>
</dbReference>
<proteinExistence type="predicted"/>
<dbReference type="GO" id="GO:0016787">
    <property type="term" value="F:hydrolase activity"/>
    <property type="evidence" value="ECO:0007669"/>
    <property type="project" value="UniProtKB-KW"/>
</dbReference>
<reference evidence="4" key="1">
    <citation type="submission" date="2009-08" db="EMBL/GenBank/DDBJ databases">
        <title>The complete genome of Chitinophaga pinensis DSM 2588.</title>
        <authorList>
            <consortium name="US DOE Joint Genome Institute (JGI-PGF)"/>
            <person name="Lucas S."/>
            <person name="Copeland A."/>
            <person name="Lapidus A."/>
            <person name="Glavina del Rio T."/>
            <person name="Dalin E."/>
            <person name="Tice H."/>
            <person name="Bruce D."/>
            <person name="Goodwin L."/>
            <person name="Pitluck S."/>
            <person name="Kyrpides N."/>
            <person name="Mavromatis K."/>
            <person name="Ivanova N."/>
            <person name="Mikhailova N."/>
            <person name="Sims D."/>
            <person name="Meinche L."/>
            <person name="Brettin T."/>
            <person name="Detter J.C."/>
            <person name="Han C."/>
            <person name="Larimer F."/>
            <person name="Land M."/>
            <person name="Hauser L."/>
            <person name="Markowitz V."/>
            <person name="Cheng J.-F."/>
            <person name="Hugenholtz P."/>
            <person name="Woyke T."/>
            <person name="Wu D."/>
            <person name="Spring S."/>
            <person name="Klenk H.-P."/>
            <person name="Eisen J.A."/>
        </authorList>
    </citation>
    <scope>NUCLEOTIDE SEQUENCE [LARGE SCALE GENOMIC DNA]</scope>
    <source>
        <strain evidence="4">ATCC 43595 / DSM 2588 / LMG 13176 / NBRC 15968 / NCIMB 11800 / UQM 2034</strain>
    </source>
</reference>
<dbReference type="KEGG" id="cpi:Cpin_6382"/>
<gene>
    <name evidence="3" type="ordered locus">Cpin_6382</name>
</gene>
<dbReference type="PANTHER" id="PTHR43283:SF11">
    <property type="entry name" value="BETA-LACTAMASE-RELATED DOMAIN-CONTAINING PROTEIN"/>
    <property type="match status" value="1"/>
</dbReference>
<dbReference type="AlphaFoldDB" id="A0A979GZA5"/>
<evidence type="ECO:0000313" key="4">
    <source>
        <dbReference type="Proteomes" id="UP000002215"/>
    </source>
</evidence>
<dbReference type="EMBL" id="CP001699">
    <property type="protein sequence ID" value="ACU63786.1"/>
    <property type="molecule type" value="Genomic_DNA"/>
</dbReference>
<dbReference type="Gene3D" id="3.40.710.10">
    <property type="entry name" value="DD-peptidase/beta-lactamase superfamily"/>
    <property type="match status" value="1"/>
</dbReference>
<sequence length="472" mass="52683">MLPAGYRTVSFLIDFVYAKSVPFCKLLTNNTFPKRQLDILKIFRAFLTISRYITYRKDDYLTCMKRLLSCIIFVSAATLVFAQSKNTRNTTYFPAKDNWQHRAPAALGLDAAKLAAAIQFAKDNETKAPRNMEVAQALSFGKEPFSNGVGPFSTRGDATGVIIYKGYIVAEWGETFRVDMTHSVTKSFLSVVVGLAVDKGLIHSVQDTVANYVPPIEVYNPAAIGPGAEQLGQPQLLNPFAGTHNSTLTWDVMLRQTSDWEGTLWGKPDWADRPEGNAADWMNRKRNKPGTVWKYNDVRVNALALAATSVWRKPLPQILKTNIMDEIGASDTWRWNGYRNSWIVLDGSPVQSVSGGGHWGGGMFIHAYDMARFGLLTLHRGNWNGKQLISEQWVKQSLTPTTAKPTYGYMNWFLNTGKELLPGAPADAFVHIGNGTNFIYVDPGHDLVAVVRWIENKSMDEMVRHILAAIPQ</sequence>